<dbReference type="SMART" id="SM00912">
    <property type="entry name" value="Haemagg_act"/>
    <property type="match status" value="1"/>
</dbReference>
<reference evidence="3" key="1">
    <citation type="submission" date="2020-05" db="EMBL/GenBank/DDBJ databases">
        <authorList>
            <person name="Zhu T."/>
            <person name="Keshari N."/>
            <person name="Lu X."/>
        </authorList>
    </citation>
    <scope>NUCLEOTIDE SEQUENCE</scope>
    <source>
        <strain evidence="3">NK1-22</strain>
    </source>
</reference>
<feature type="region of interest" description="Disordered" evidence="1">
    <location>
        <begin position="699"/>
        <end position="730"/>
    </location>
</feature>
<name>A0AA96YSA1_9CYAN</name>
<protein>
    <submittedName>
        <fullName evidence="3">Filamentous hemagglutinin N-terminal domain-containing protein</fullName>
    </submittedName>
</protein>
<dbReference type="AlphaFoldDB" id="A0AA96YSA1"/>
<evidence type="ECO:0000313" key="3">
    <source>
        <dbReference type="EMBL" id="WOB45457.1"/>
    </source>
</evidence>
<feature type="compositionally biased region" description="Pro residues" evidence="1">
    <location>
        <begin position="714"/>
        <end position="725"/>
    </location>
</feature>
<dbReference type="InterPro" id="IPR008638">
    <property type="entry name" value="FhaB/CdiA-like_TPS"/>
</dbReference>
<dbReference type="EMBL" id="CP053540">
    <property type="protein sequence ID" value="WOB45457.1"/>
    <property type="molecule type" value="Genomic_DNA"/>
</dbReference>
<gene>
    <name evidence="3" type="ORF">HNI00_21720</name>
</gene>
<evidence type="ECO:0000256" key="1">
    <source>
        <dbReference type="SAM" id="MobiDB-lite"/>
    </source>
</evidence>
<proteinExistence type="predicted"/>
<dbReference type="InterPro" id="IPR012334">
    <property type="entry name" value="Pectin_lyas_fold"/>
</dbReference>
<dbReference type="Pfam" id="PF05860">
    <property type="entry name" value="TPS"/>
    <property type="match status" value="1"/>
</dbReference>
<evidence type="ECO:0000259" key="2">
    <source>
        <dbReference type="SMART" id="SM00912"/>
    </source>
</evidence>
<feature type="domain" description="Filamentous haemagglutinin FhaB/tRNA nuclease CdiA-like TPS" evidence="2">
    <location>
        <begin position="43"/>
        <end position="152"/>
    </location>
</feature>
<dbReference type="KEGG" id="tog:HNI00_21720"/>
<dbReference type="NCBIfam" id="TIGR01901">
    <property type="entry name" value="adhes_NPXG"/>
    <property type="match status" value="1"/>
</dbReference>
<organism evidence="3">
    <name type="scientific">Thermoleptolyngbya oregonensis NK1-22</name>
    <dbReference type="NCBI Taxonomy" id="2547457"/>
    <lineage>
        <taxon>Bacteria</taxon>
        <taxon>Bacillati</taxon>
        <taxon>Cyanobacteriota</taxon>
        <taxon>Cyanophyceae</taxon>
        <taxon>Oculatellales</taxon>
        <taxon>Oculatellaceae</taxon>
        <taxon>Thermoleptolyngbya</taxon>
    </lineage>
</organism>
<dbReference type="RefSeq" id="WP_316789433.1">
    <property type="nucleotide sequence ID" value="NZ_CP053540.1"/>
</dbReference>
<dbReference type="SUPFAM" id="SSF51126">
    <property type="entry name" value="Pectin lyase-like"/>
    <property type="match status" value="1"/>
</dbReference>
<accession>A0AA96YSA1</accession>
<dbReference type="InterPro" id="IPR011050">
    <property type="entry name" value="Pectin_lyase_fold/virulence"/>
</dbReference>
<dbReference type="Gene3D" id="2.160.20.10">
    <property type="entry name" value="Single-stranded right-handed beta-helix, Pectin lyase-like"/>
    <property type="match status" value="2"/>
</dbReference>
<sequence>MNRQPSNARQSQFWNYGAIALLCLYWSLGDRAWSRPVADNTLGAESSQVQPISDVDFQIRGGARRGQNLFHSFRQFGIDRGSSVYFFAPSDVRTILARVTGDRRSEIRGTLGVNGNANLILMNPNGILFGRNAQLNVAGSFVATTADAIGFGDRGIFSATQPTAPGRLSINPSALLYRQMSPQPIEVYSRRPADSSTDSMFFNFVGLQVENTRSLLLAGGDIRLNGGVLSAPGGVVELGGLSEPGGIKLRWREEDRQFPERPRFEFSPNSNLSNVSFLNDAQVVNVQTASAGRELGGIVIAARQFSADGGRLEASTVTEGDAGAIAILAQESVNLRSMRIATDSQDGNSGDILIAAPNITLSNLVLSFNTIRPGNAGNLIVQAADTLQIVGDPDNPSSLRSQVFTSGNSGSIRLQAGRNLLISNTNITLISGNGLGGEIEVISGGNLEISNNSGLSAQTLGRGNAGDILLRAADEITIRNSQVDSSSNAISDNPAAFGNAGTIQLQARQIFLNGGRITTIVSIPQGLGGDIAIAGQSLLLRNGSSISTNAGIDQRFGGGDGGKISINAGVIAAVESENSDITANAFDGRGGNVQITTEGLFGIAFRPRPDDRLSDITASSEFGLDGTVTINGLVVDPSQGLVELPAQPVDASRLIARGCGTAGTAIALAQREFVVSGRGGLPAAPGDLQGSGAIAASWADPGSPGYSANRPLRPSNPPQTLPSPAPLTEAQGWIRDDSGQVRLVAEVPMAAGSQIASVACASGRPDSPESHSE</sequence>